<reference evidence="1" key="1">
    <citation type="submission" date="2014-09" db="EMBL/GenBank/DDBJ databases">
        <authorList>
            <person name="Magalhaes I.L.F."/>
            <person name="Oliveira U."/>
            <person name="Santos F.R."/>
            <person name="Vidigal T.H.D.A."/>
            <person name="Brescovit A.D."/>
            <person name="Santos A.J."/>
        </authorList>
    </citation>
    <scope>NUCLEOTIDE SEQUENCE</scope>
    <source>
        <tissue evidence="1">Shoot tissue taken approximately 20 cm above the soil surface</tissue>
    </source>
</reference>
<dbReference type="EMBL" id="GBRH01256786">
    <property type="protein sequence ID" value="JAD41109.1"/>
    <property type="molecule type" value="Transcribed_RNA"/>
</dbReference>
<protein>
    <submittedName>
        <fullName evidence="1">Uncharacterized protein</fullName>
    </submittedName>
</protein>
<reference evidence="1" key="2">
    <citation type="journal article" date="2015" name="Data Brief">
        <title>Shoot transcriptome of the giant reed, Arundo donax.</title>
        <authorList>
            <person name="Barrero R.A."/>
            <person name="Guerrero F.D."/>
            <person name="Moolhuijzen P."/>
            <person name="Goolsby J.A."/>
            <person name="Tidwell J."/>
            <person name="Bellgard S.E."/>
            <person name="Bellgard M.I."/>
        </authorList>
    </citation>
    <scope>NUCLEOTIDE SEQUENCE</scope>
    <source>
        <tissue evidence="1">Shoot tissue taken approximately 20 cm above the soil surface</tissue>
    </source>
</reference>
<accession>A0A0A8ZP10</accession>
<evidence type="ECO:0000313" key="1">
    <source>
        <dbReference type="EMBL" id="JAD41109.1"/>
    </source>
</evidence>
<sequence>MELELMMSNCRGLLGFYLCENTMGALEESRCFIHGRPFFGQIRIVT</sequence>
<organism evidence="1">
    <name type="scientific">Arundo donax</name>
    <name type="common">Giant reed</name>
    <name type="synonym">Donax arundinaceus</name>
    <dbReference type="NCBI Taxonomy" id="35708"/>
    <lineage>
        <taxon>Eukaryota</taxon>
        <taxon>Viridiplantae</taxon>
        <taxon>Streptophyta</taxon>
        <taxon>Embryophyta</taxon>
        <taxon>Tracheophyta</taxon>
        <taxon>Spermatophyta</taxon>
        <taxon>Magnoliopsida</taxon>
        <taxon>Liliopsida</taxon>
        <taxon>Poales</taxon>
        <taxon>Poaceae</taxon>
        <taxon>PACMAD clade</taxon>
        <taxon>Arundinoideae</taxon>
        <taxon>Arundineae</taxon>
        <taxon>Arundo</taxon>
    </lineage>
</organism>
<name>A0A0A8ZP10_ARUDO</name>
<proteinExistence type="predicted"/>
<dbReference type="AlphaFoldDB" id="A0A0A8ZP10"/>